<feature type="signal peptide" evidence="1">
    <location>
        <begin position="1"/>
        <end position="24"/>
    </location>
</feature>
<accession>A0A2M4DJW2</accession>
<evidence type="ECO:0000256" key="1">
    <source>
        <dbReference type="SAM" id="SignalP"/>
    </source>
</evidence>
<feature type="chain" id="PRO_5014663144" evidence="1">
    <location>
        <begin position="25"/>
        <end position="75"/>
    </location>
</feature>
<keyword evidence="1" id="KW-0732">Signal</keyword>
<dbReference type="EMBL" id="GGFL01013658">
    <property type="protein sequence ID" value="MBW77836.1"/>
    <property type="molecule type" value="Transcribed_RNA"/>
</dbReference>
<proteinExistence type="predicted"/>
<organism evidence="2">
    <name type="scientific">Anopheles darlingi</name>
    <name type="common">Mosquito</name>
    <dbReference type="NCBI Taxonomy" id="43151"/>
    <lineage>
        <taxon>Eukaryota</taxon>
        <taxon>Metazoa</taxon>
        <taxon>Ecdysozoa</taxon>
        <taxon>Arthropoda</taxon>
        <taxon>Hexapoda</taxon>
        <taxon>Insecta</taxon>
        <taxon>Pterygota</taxon>
        <taxon>Neoptera</taxon>
        <taxon>Endopterygota</taxon>
        <taxon>Diptera</taxon>
        <taxon>Nematocera</taxon>
        <taxon>Culicoidea</taxon>
        <taxon>Culicidae</taxon>
        <taxon>Anophelinae</taxon>
        <taxon>Anopheles</taxon>
    </lineage>
</organism>
<evidence type="ECO:0000313" key="2">
    <source>
        <dbReference type="EMBL" id="MBW77836.1"/>
    </source>
</evidence>
<sequence length="75" mass="7965">MPKGSLGPVPFGLLLAVFCAVASTKRNRPSTTHSSSPLLHGLTRIYAWVTASGVFGLQESDARSYMPTCVLLSLT</sequence>
<name>A0A2M4DJW2_ANODA</name>
<protein>
    <submittedName>
        <fullName evidence="2">Putative secreted protein</fullName>
    </submittedName>
</protein>
<dbReference type="AlphaFoldDB" id="A0A2M4DJW2"/>
<reference evidence="2" key="1">
    <citation type="submission" date="2018-01" db="EMBL/GenBank/DDBJ databases">
        <title>An insight into the sialome of Amazonian anophelines.</title>
        <authorList>
            <person name="Ribeiro J.M."/>
            <person name="Scarpassa V."/>
            <person name="Calvo E."/>
        </authorList>
    </citation>
    <scope>NUCLEOTIDE SEQUENCE</scope>
</reference>